<evidence type="ECO:0000256" key="3">
    <source>
        <dbReference type="ARBA" id="ARBA00022692"/>
    </source>
</evidence>
<evidence type="ECO:0000256" key="6">
    <source>
        <dbReference type="SAM" id="Phobius"/>
    </source>
</evidence>
<dbReference type="Pfam" id="PF01810">
    <property type="entry name" value="LysE"/>
    <property type="match status" value="1"/>
</dbReference>
<evidence type="ECO:0000256" key="1">
    <source>
        <dbReference type="ARBA" id="ARBA00004651"/>
    </source>
</evidence>
<dbReference type="GO" id="GO:0005886">
    <property type="term" value="C:plasma membrane"/>
    <property type="evidence" value="ECO:0007669"/>
    <property type="project" value="UniProtKB-SubCell"/>
</dbReference>
<dbReference type="OrthoDB" id="9804822at2"/>
<keyword evidence="2" id="KW-1003">Cell membrane</keyword>
<dbReference type="Proteomes" id="UP000239007">
    <property type="component" value="Unassembled WGS sequence"/>
</dbReference>
<dbReference type="AlphaFoldDB" id="A0A2S7US98"/>
<reference evidence="7 8" key="1">
    <citation type="submission" date="2016-12" db="EMBL/GenBank/DDBJ databases">
        <title>Diversity of luminous bacteria.</title>
        <authorList>
            <person name="Yoshizawa S."/>
            <person name="Kogure K."/>
        </authorList>
    </citation>
    <scope>NUCLEOTIDE SEQUENCE [LARGE SCALE GENOMIC DNA]</scope>
    <source>
        <strain evidence="7 8">SA4-48</strain>
    </source>
</reference>
<protein>
    <submittedName>
        <fullName evidence="7">Threonine transporter RhtB</fullName>
    </submittedName>
</protein>
<dbReference type="RefSeq" id="WP_105051091.1">
    <property type="nucleotide sequence ID" value="NZ_BMYG01000004.1"/>
</dbReference>
<comment type="caution">
    <text evidence="7">The sequence shown here is derived from an EMBL/GenBank/DDBJ whole genome shotgun (WGS) entry which is preliminary data.</text>
</comment>
<dbReference type="EMBL" id="MSCH01000003">
    <property type="protein sequence ID" value="PQJ52628.1"/>
    <property type="molecule type" value="Genomic_DNA"/>
</dbReference>
<comment type="subcellular location">
    <subcellularLocation>
        <location evidence="1">Cell membrane</location>
        <topology evidence="1">Multi-pass membrane protein</topology>
    </subcellularLocation>
</comment>
<dbReference type="PANTHER" id="PTHR30086">
    <property type="entry name" value="ARGININE EXPORTER PROTEIN ARGO"/>
    <property type="match status" value="1"/>
</dbReference>
<keyword evidence="8" id="KW-1185">Reference proteome</keyword>
<keyword evidence="4 6" id="KW-1133">Transmembrane helix</keyword>
<sequence length="207" mass="22312">MIDLTLLAIFIPTFFMVSITPGMCMTLAMSLGMSIGVRKTMWMMWGELLGVAAVAITAVIGVSAVMLQYPILFNVLKALGALYLLWIGINMWRSKGKLALSDTGSESAFVSKRALFNQGFITAIANPKGWAFMVSLLPPFINPELPVASQLVILVLVIACSEFICMTLYATGGKTIGKALTQKDNVKKLNKISGSLMIAVAVWLALS</sequence>
<dbReference type="PIRSF" id="PIRSF006324">
    <property type="entry name" value="LeuE"/>
    <property type="match status" value="1"/>
</dbReference>
<gene>
    <name evidence="7" type="ORF">BTO11_02470</name>
</gene>
<evidence type="ECO:0000256" key="4">
    <source>
        <dbReference type="ARBA" id="ARBA00022989"/>
    </source>
</evidence>
<dbReference type="InterPro" id="IPR001123">
    <property type="entry name" value="LeuE-type"/>
</dbReference>
<dbReference type="PANTHER" id="PTHR30086:SF5">
    <property type="entry name" value="HOMOGENTISATE EXPORT PROTEIN"/>
    <property type="match status" value="1"/>
</dbReference>
<feature type="transmembrane region" description="Helical" evidence="6">
    <location>
        <begin position="189"/>
        <end position="206"/>
    </location>
</feature>
<keyword evidence="5 6" id="KW-0472">Membrane</keyword>
<accession>A0A2S7US98</accession>
<keyword evidence="3 6" id="KW-0812">Transmembrane</keyword>
<evidence type="ECO:0000256" key="5">
    <source>
        <dbReference type="ARBA" id="ARBA00023136"/>
    </source>
</evidence>
<feature type="transmembrane region" description="Helical" evidence="6">
    <location>
        <begin position="147"/>
        <end position="169"/>
    </location>
</feature>
<feature type="transmembrane region" description="Helical" evidence="6">
    <location>
        <begin position="42"/>
        <end position="65"/>
    </location>
</feature>
<proteinExistence type="predicted"/>
<evidence type="ECO:0000256" key="2">
    <source>
        <dbReference type="ARBA" id="ARBA00022475"/>
    </source>
</evidence>
<feature type="transmembrane region" description="Helical" evidence="6">
    <location>
        <begin position="6"/>
        <end position="30"/>
    </location>
</feature>
<evidence type="ECO:0000313" key="8">
    <source>
        <dbReference type="Proteomes" id="UP000239007"/>
    </source>
</evidence>
<organism evidence="7 8">
    <name type="scientific">Psychrosphaera saromensis</name>
    <dbReference type="NCBI Taxonomy" id="716813"/>
    <lineage>
        <taxon>Bacteria</taxon>
        <taxon>Pseudomonadati</taxon>
        <taxon>Pseudomonadota</taxon>
        <taxon>Gammaproteobacteria</taxon>
        <taxon>Alteromonadales</taxon>
        <taxon>Pseudoalteromonadaceae</taxon>
        <taxon>Psychrosphaera</taxon>
    </lineage>
</organism>
<dbReference type="GO" id="GO:0042970">
    <property type="term" value="F:homoserine transmembrane transporter activity"/>
    <property type="evidence" value="ECO:0007669"/>
    <property type="project" value="TreeGrafter"/>
</dbReference>
<evidence type="ECO:0000313" key="7">
    <source>
        <dbReference type="EMBL" id="PQJ52628.1"/>
    </source>
</evidence>
<name>A0A2S7US98_9GAMM</name>
<feature type="transmembrane region" description="Helical" evidence="6">
    <location>
        <begin position="71"/>
        <end position="89"/>
    </location>
</feature>